<evidence type="ECO:0000259" key="11">
    <source>
        <dbReference type="Pfam" id="PF14714"/>
    </source>
</evidence>
<feature type="binding site" evidence="8">
    <location>
        <begin position="10"/>
        <end position="17"/>
    </location>
    <ligand>
        <name>GTP</name>
        <dbReference type="ChEBI" id="CHEBI:37565"/>
        <label>1</label>
    </ligand>
</feature>
<dbReference type="PANTHER" id="PTHR43834">
    <property type="entry name" value="GTPASE DER"/>
    <property type="match status" value="1"/>
</dbReference>
<dbReference type="NCBIfam" id="TIGR00231">
    <property type="entry name" value="small_GTP"/>
    <property type="match status" value="2"/>
</dbReference>
<dbReference type="STRING" id="1798540.A3B74_00405"/>
<dbReference type="InterPro" id="IPR032859">
    <property type="entry name" value="KH_dom-like"/>
</dbReference>
<evidence type="ECO:0000256" key="1">
    <source>
        <dbReference type="ARBA" id="ARBA00008279"/>
    </source>
</evidence>
<protein>
    <recommendedName>
        <fullName evidence="2 8">GTPase Der</fullName>
    </recommendedName>
    <alternativeName>
        <fullName evidence="7 8">GTP-binding protein EngA</fullName>
    </alternativeName>
</protein>
<comment type="function">
    <text evidence="8 9">GTPase that plays an essential role in the late steps of ribosome biogenesis.</text>
</comment>
<dbReference type="NCBIfam" id="TIGR03594">
    <property type="entry name" value="GTPase_EngA"/>
    <property type="match status" value="1"/>
</dbReference>
<sequence>MTLSIVALIGRINVGKSTLFNRLSEKHKAIVSPYPGTTRDLITMEIGWNQTYFQLVDCGGLEEKITDDVGANIQKQTRQLIERANVIVWVIDGKSTMLREDQSIATYLRRLGKPTIVGVNKIDKPRDRKNFDTTLTFGFQTYVLFSAQNGTGTGDLLDSIAAMLPHKHNLLNAHIPRITILGKPNVGKSSLLNALKGQEVRVVSHKPHTTRDSGDIEIHWHKKNFIFTDTAGVRRKSHVGLGFVGTKVTQKLLEEIEHAGIMQSLRHVSDADMIILLLDISQPVSRQDKILGALIATARKPVILAINKWDLIPEKQPSTLNQLAQQYHAQFPHLDFAPLVFISTIQRQHLNTLMKTLEIVLIEKNKTVSKDILRTLLEKFIRKYPPKRSAPAPGALKKSLRITDFFQSGTDPITLELNTPHPKAVPRPWLHLLEKELRKEFGWIGCPIFITPKK</sequence>
<dbReference type="Gene3D" id="3.40.50.300">
    <property type="entry name" value="P-loop containing nucleotide triphosphate hydrolases"/>
    <property type="match status" value="2"/>
</dbReference>
<evidence type="ECO:0000256" key="5">
    <source>
        <dbReference type="ARBA" id="ARBA00022741"/>
    </source>
</evidence>
<accession>A0A1G2AS30</accession>
<feature type="domain" description="GTPase Der C-terminal KH-domain-like" evidence="11">
    <location>
        <begin position="372"/>
        <end position="451"/>
    </location>
</feature>
<comment type="similarity">
    <text evidence="1 8 9">Belongs to the TRAFAC class TrmE-Era-EngA-EngB-Septin-like GTPase superfamily. EngA (Der) GTPase family.</text>
</comment>
<dbReference type="SUPFAM" id="SSF52540">
    <property type="entry name" value="P-loop containing nucleoside triphosphate hydrolases"/>
    <property type="match status" value="2"/>
</dbReference>
<dbReference type="PRINTS" id="PR00326">
    <property type="entry name" value="GTP1OBG"/>
</dbReference>
<feature type="binding site" evidence="8">
    <location>
        <begin position="229"/>
        <end position="233"/>
    </location>
    <ligand>
        <name>GTP</name>
        <dbReference type="ChEBI" id="CHEBI:37565"/>
        <label>2</label>
    </ligand>
</feature>
<evidence type="ECO:0000256" key="9">
    <source>
        <dbReference type="RuleBase" id="RU004481"/>
    </source>
</evidence>
<evidence type="ECO:0000256" key="2">
    <source>
        <dbReference type="ARBA" id="ARBA00020953"/>
    </source>
</evidence>
<gene>
    <name evidence="8" type="primary">der</name>
    <name evidence="12" type="ORF">A3B74_00405</name>
</gene>
<dbReference type="InterPro" id="IPR027417">
    <property type="entry name" value="P-loop_NTPase"/>
</dbReference>
<evidence type="ECO:0000313" key="12">
    <source>
        <dbReference type="EMBL" id="OGY79296.1"/>
    </source>
</evidence>
<comment type="subunit">
    <text evidence="8">Associates with the 50S ribosomal subunit.</text>
</comment>
<dbReference type="HAMAP" id="MF_00195">
    <property type="entry name" value="GTPase_Der"/>
    <property type="match status" value="1"/>
</dbReference>
<dbReference type="EMBL" id="MHKB01000009">
    <property type="protein sequence ID" value="OGY79296.1"/>
    <property type="molecule type" value="Genomic_DNA"/>
</dbReference>
<feature type="domain" description="G" evidence="10">
    <location>
        <begin position="177"/>
        <end position="308"/>
    </location>
</feature>
<dbReference type="PANTHER" id="PTHR43834:SF6">
    <property type="entry name" value="GTPASE DER"/>
    <property type="match status" value="1"/>
</dbReference>
<dbReference type="InterPro" id="IPR016484">
    <property type="entry name" value="GTPase_Der"/>
</dbReference>
<dbReference type="Proteomes" id="UP000177165">
    <property type="component" value="Unassembled WGS sequence"/>
</dbReference>
<dbReference type="InterPro" id="IPR005225">
    <property type="entry name" value="Small_GTP-bd"/>
</dbReference>
<dbReference type="CDD" id="cd01894">
    <property type="entry name" value="EngA1"/>
    <property type="match status" value="1"/>
</dbReference>
<evidence type="ECO:0000256" key="7">
    <source>
        <dbReference type="ARBA" id="ARBA00032345"/>
    </source>
</evidence>
<feature type="domain" description="G" evidence="10">
    <location>
        <begin position="6"/>
        <end position="121"/>
    </location>
</feature>
<evidence type="ECO:0000259" key="10">
    <source>
        <dbReference type="Pfam" id="PF01926"/>
    </source>
</evidence>
<dbReference type="InterPro" id="IPR015946">
    <property type="entry name" value="KH_dom-like_a/b"/>
</dbReference>
<dbReference type="InterPro" id="IPR006073">
    <property type="entry name" value="GTP-bd"/>
</dbReference>
<dbReference type="GO" id="GO:0042254">
    <property type="term" value="P:ribosome biogenesis"/>
    <property type="evidence" value="ECO:0007669"/>
    <property type="project" value="UniProtKB-KW"/>
</dbReference>
<evidence type="ECO:0000313" key="13">
    <source>
        <dbReference type="Proteomes" id="UP000177165"/>
    </source>
</evidence>
<evidence type="ECO:0000256" key="4">
    <source>
        <dbReference type="ARBA" id="ARBA00022737"/>
    </source>
</evidence>
<dbReference type="GO" id="GO:0005525">
    <property type="term" value="F:GTP binding"/>
    <property type="evidence" value="ECO:0007669"/>
    <property type="project" value="UniProtKB-UniRule"/>
</dbReference>
<feature type="binding site" evidence="8">
    <location>
        <begin position="307"/>
        <end position="310"/>
    </location>
    <ligand>
        <name>GTP</name>
        <dbReference type="ChEBI" id="CHEBI:37565"/>
        <label>2</label>
    </ligand>
</feature>
<dbReference type="GO" id="GO:0043022">
    <property type="term" value="F:ribosome binding"/>
    <property type="evidence" value="ECO:0007669"/>
    <property type="project" value="TreeGrafter"/>
</dbReference>
<organism evidence="12 13">
    <name type="scientific">Candidatus Kerfeldbacteria bacterium RIFCSPHIGHO2_02_FULL_42_14</name>
    <dbReference type="NCBI Taxonomy" id="1798540"/>
    <lineage>
        <taxon>Bacteria</taxon>
        <taxon>Candidatus Kerfeldiibacteriota</taxon>
    </lineage>
</organism>
<dbReference type="Gene3D" id="3.30.300.20">
    <property type="match status" value="1"/>
</dbReference>
<dbReference type="Pfam" id="PF01926">
    <property type="entry name" value="MMR_HSR1"/>
    <property type="match status" value="2"/>
</dbReference>
<evidence type="ECO:0000256" key="6">
    <source>
        <dbReference type="ARBA" id="ARBA00023134"/>
    </source>
</evidence>
<dbReference type="AlphaFoldDB" id="A0A1G2AS30"/>
<comment type="caution">
    <text evidence="12">The sequence shown here is derived from an EMBL/GenBank/DDBJ whole genome shotgun (WGS) entry which is preliminary data.</text>
</comment>
<keyword evidence="4 9" id="KW-0677">Repeat</keyword>
<evidence type="ECO:0000256" key="8">
    <source>
        <dbReference type="HAMAP-Rule" id="MF_00195"/>
    </source>
</evidence>
<name>A0A1G2AS30_9BACT</name>
<reference evidence="12 13" key="1">
    <citation type="journal article" date="2016" name="Nat. Commun.">
        <title>Thousands of microbial genomes shed light on interconnected biogeochemical processes in an aquifer system.</title>
        <authorList>
            <person name="Anantharaman K."/>
            <person name="Brown C.T."/>
            <person name="Hug L.A."/>
            <person name="Sharon I."/>
            <person name="Castelle C.J."/>
            <person name="Probst A.J."/>
            <person name="Thomas B.C."/>
            <person name="Singh A."/>
            <person name="Wilkins M.J."/>
            <person name="Karaoz U."/>
            <person name="Brodie E.L."/>
            <person name="Williams K.H."/>
            <person name="Hubbard S.S."/>
            <person name="Banfield J.F."/>
        </authorList>
    </citation>
    <scope>NUCLEOTIDE SEQUENCE [LARGE SCALE GENOMIC DNA]</scope>
</reference>
<evidence type="ECO:0000256" key="3">
    <source>
        <dbReference type="ARBA" id="ARBA00022517"/>
    </source>
</evidence>
<dbReference type="PIRSF" id="PIRSF006485">
    <property type="entry name" value="GTP-binding_EngA"/>
    <property type="match status" value="1"/>
</dbReference>
<keyword evidence="5 8" id="KW-0547">Nucleotide-binding</keyword>
<keyword evidence="3 8" id="KW-0690">Ribosome biogenesis</keyword>
<dbReference type="Pfam" id="PF14714">
    <property type="entry name" value="KH_dom-like"/>
    <property type="match status" value="1"/>
</dbReference>
<feature type="binding site" evidence="8">
    <location>
        <begin position="182"/>
        <end position="189"/>
    </location>
    <ligand>
        <name>GTP</name>
        <dbReference type="ChEBI" id="CHEBI:37565"/>
        <label>2</label>
    </ligand>
</feature>
<comment type="caution">
    <text evidence="8">Lacks conserved residue(s) required for the propagation of feature annotation.</text>
</comment>
<keyword evidence="6 8" id="KW-0342">GTP-binding</keyword>
<feature type="binding site" evidence="8">
    <location>
        <begin position="120"/>
        <end position="123"/>
    </location>
    <ligand>
        <name>GTP</name>
        <dbReference type="ChEBI" id="CHEBI:37565"/>
        <label>1</label>
    </ligand>
</feature>
<proteinExistence type="inferred from homology"/>